<feature type="transmembrane region" description="Helical" evidence="1">
    <location>
        <begin position="12"/>
        <end position="30"/>
    </location>
</feature>
<comment type="caution">
    <text evidence="2">The sequence shown here is derived from an EMBL/GenBank/DDBJ whole genome shotgun (WGS) entry which is preliminary data.</text>
</comment>
<dbReference type="RefSeq" id="WP_148979738.1">
    <property type="nucleotide sequence ID" value="NZ_JBNILM010000005.1"/>
</dbReference>
<proteinExistence type="predicted"/>
<keyword evidence="1" id="KW-0812">Transmembrane</keyword>
<accession>A0A5D4TA33</accession>
<gene>
    <name evidence="2" type="ORF">FZC75_13900</name>
</gene>
<feature type="transmembrane region" description="Helical" evidence="1">
    <location>
        <begin position="100"/>
        <end position="117"/>
    </location>
</feature>
<name>A0A5D4TA33_9BACI</name>
<dbReference type="AlphaFoldDB" id="A0A5D4TA33"/>
<reference evidence="2 3" key="1">
    <citation type="submission" date="2019-08" db="EMBL/GenBank/DDBJ databases">
        <title>Bacillus genomes from the desert of Cuatro Cienegas, Coahuila.</title>
        <authorList>
            <person name="Olmedo-Alvarez G."/>
        </authorList>
    </citation>
    <scope>NUCLEOTIDE SEQUENCE [LARGE SCALE GENOMIC DNA]</scope>
    <source>
        <strain evidence="2 3">CH98b_3T</strain>
    </source>
</reference>
<dbReference type="OrthoDB" id="2074929at2"/>
<protein>
    <submittedName>
        <fullName evidence="2">Uncharacterized protein</fullName>
    </submittedName>
</protein>
<dbReference type="EMBL" id="VTET01000007">
    <property type="protein sequence ID" value="TYS71126.1"/>
    <property type="molecule type" value="Genomic_DNA"/>
</dbReference>
<keyword evidence="1" id="KW-1133">Transmembrane helix</keyword>
<evidence type="ECO:0000256" key="1">
    <source>
        <dbReference type="SAM" id="Phobius"/>
    </source>
</evidence>
<feature type="transmembrane region" description="Helical" evidence="1">
    <location>
        <begin position="50"/>
        <end position="67"/>
    </location>
</feature>
<feature type="transmembrane region" description="Helical" evidence="1">
    <location>
        <begin position="74"/>
        <end position="94"/>
    </location>
</feature>
<organism evidence="2 3">
    <name type="scientific">Sutcliffiella horikoshii</name>
    <dbReference type="NCBI Taxonomy" id="79883"/>
    <lineage>
        <taxon>Bacteria</taxon>
        <taxon>Bacillati</taxon>
        <taxon>Bacillota</taxon>
        <taxon>Bacilli</taxon>
        <taxon>Bacillales</taxon>
        <taxon>Bacillaceae</taxon>
        <taxon>Sutcliffiella</taxon>
    </lineage>
</organism>
<evidence type="ECO:0000313" key="3">
    <source>
        <dbReference type="Proteomes" id="UP000324517"/>
    </source>
</evidence>
<keyword evidence="1" id="KW-0472">Membrane</keyword>
<sequence>MKRPIGVSLISYFYIFGAMVLLFTAVFYNAEANSISIAERFGLTIVPDRLMRLLVALISLGMVYGYIRLKKWGYWIMITYSVLFGIISLLLLSNQPYQPFIGNVIFSIIVLAYTICVKKEFFKTDFQH</sequence>
<evidence type="ECO:0000313" key="2">
    <source>
        <dbReference type="EMBL" id="TYS71126.1"/>
    </source>
</evidence>
<dbReference type="Proteomes" id="UP000324517">
    <property type="component" value="Unassembled WGS sequence"/>
</dbReference>